<evidence type="ECO:0000259" key="8">
    <source>
        <dbReference type="Pfam" id="PF00326"/>
    </source>
</evidence>
<keyword evidence="3 7" id="KW-0732">Signal</keyword>
<gene>
    <name evidence="10" type="ORF">NJ75_01545</name>
</gene>
<dbReference type="PATRIC" id="fig|48936.3.peg.1549"/>
<feature type="chain" id="PRO_5002127680" evidence="7">
    <location>
        <begin position="24"/>
        <end position="702"/>
    </location>
</feature>
<feature type="signal peptide" evidence="7">
    <location>
        <begin position="1"/>
        <end position="23"/>
    </location>
</feature>
<keyword evidence="11" id="KW-1185">Reference proteome</keyword>
<dbReference type="RefSeq" id="WP_039333089.1">
    <property type="nucleotide sequence ID" value="NZ_JRVC01000006.1"/>
</dbReference>
<evidence type="ECO:0000259" key="9">
    <source>
        <dbReference type="Pfam" id="PF10647"/>
    </source>
</evidence>
<keyword evidence="4" id="KW-0378">Hydrolase</keyword>
<dbReference type="SUPFAM" id="SSF53474">
    <property type="entry name" value="alpha/beta-Hydrolases"/>
    <property type="match status" value="1"/>
</dbReference>
<evidence type="ECO:0000256" key="6">
    <source>
        <dbReference type="SAM" id="MobiDB-lite"/>
    </source>
</evidence>
<dbReference type="PANTHER" id="PTHR42776">
    <property type="entry name" value="SERINE PEPTIDASE S9 FAMILY MEMBER"/>
    <property type="match status" value="1"/>
</dbReference>
<dbReference type="GO" id="GO:0006508">
    <property type="term" value="P:proteolysis"/>
    <property type="evidence" value="ECO:0007669"/>
    <property type="project" value="UniProtKB-KW"/>
</dbReference>
<dbReference type="AlphaFoldDB" id="A0A0B8ZN40"/>
<dbReference type="InterPro" id="IPR029058">
    <property type="entry name" value="AB_hydrolase_fold"/>
</dbReference>
<comment type="similarity">
    <text evidence="1">Belongs to the peptidase S9C family.</text>
</comment>
<evidence type="ECO:0000256" key="3">
    <source>
        <dbReference type="ARBA" id="ARBA00022729"/>
    </source>
</evidence>
<dbReference type="FunFam" id="3.40.50.1820:FF:000028">
    <property type="entry name" value="S9 family peptidase"/>
    <property type="match status" value="1"/>
</dbReference>
<comment type="caution">
    <text evidence="10">The sequence shown here is derived from an EMBL/GenBank/DDBJ whole genome shotgun (WGS) entry which is preliminary data.</text>
</comment>
<dbReference type="Gene3D" id="3.40.50.1820">
    <property type="entry name" value="alpha/beta hydrolase"/>
    <property type="match status" value="1"/>
</dbReference>
<accession>A0A0B8ZN40</accession>
<evidence type="ECO:0000256" key="1">
    <source>
        <dbReference type="ARBA" id="ARBA00010040"/>
    </source>
</evidence>
<feature type="domain" description="Lipoprotein LpqB C-terminal" evidence="9">
    <location>
        <begin position="40"/>
        <end position="151"/>
    </location>
</feature>
<dbReference type="Pfam" id="PF00326">
    <property type="entry name" value="Peptidase_S9"/>
    <property type="match status" value="1"/>
</dbReference>
<proteinExistence type="inferred from homology"/>
<evidence type="ECO:0000256" key="4">
    <source>
        <dbReference type="ARBA" id="ARBA00022801"/>
    </source>
</evidence>
<dbReference type="Proteomes" id="UP000031338">
    <property type="component" value="Unassembled WGS sequence"/>
</dbReference>
<keyword evidence="2" id="KW-0645">Protease</keyword>
<feature type="compositionally biased region" description="Polar residues" evidence="6">
    <location>
        <begin position="285"/>
        <end position="295"/>
    </location>
</feature>
<dbReference type="GO" id="GO:0004252">
    <property type="term" value="F:serine-type endopeptidase activity"/>
    <property type="evidence" value="ECO:0007669"/>
    <property type="project" value="TreeGrafter"/>
</dbReference>
<dbReference type="InterPro" id="IPR011042">
    <property type="entry name" value="6-blade_b-propeller_TolB-like"/>
</dbReference>
<dbReference type="Gene3D" id="2.120.10.30">
    <property type="entry name" value="TolB, C-terminal domain"/>
    <property type="match status" value="2"/>
</dbReference>
<dbReference type="InterPro" id="IPR011659">
    <property type="entry name" value="WD40"/>
</dbReference>
<feature type="compositionally biased region" description="Polar residues" evidence="6">
    <location>
        <begin position="264"/>
        <end position="277"/>
    </location>
</feature>
<feature type="domain" description="Peptidase S9 prolyl oligopeptidase catalytic" evidence="8">
    <location>
        <begin position="486"/>
        <end position="697"/>
    </location>
</feature>
<dbReference type="EMBL" id="JRVC01000006">
    <property type="protein sequence ID" value="KHS47749.1"/>
    <property type="molecule type" value="Genomic_DNA"/>
</dbReference>
<name>A0A0B8ZN40_9SPHN</name>
<reference evidence="10 11" key="1">
    <citation type="submission" date="2014-10" db="EMBL/GenBank/DDBJ databases">
        <title>Draft genome sequence of Novosphingobium subterraneum DSM 12447.</title>
        <authorList>
            <person name="Gan H.M."/>
            <person name="Gan H.Y."/>
            <person name="Savka M.A."/>
        </authorList>
    </citation>
    <scope>NUCLEOTIDE SEQUENCE [LARGE SCALE GENOMIC DNA]</scope>
    <source>
        <strain evidence="10 11">DSM 12447</strain>
    </source>
</reference>
<organism evidence="10 11">
    <name type="scientific">Novosphingobium subterraneum</name>
    <dbReference type="NCBI Taxonomy" id="48936"/>
    <lineage>
        <taxon>Bacteria</taxon>
        <taxon>Pseudomonadati</taxon>
        <taxon>Pseudomonadota</taxon>
        <taxon>Alphaproteobacteria</taxon>
        <taxon>Sphingomonadales</taxon>
        <taxon>Sphingomonadaceae</taxon>
        <taxon>Novosphingobium</taxon>
    </lineage>
</organism>
<dbReference type="STRING" id="48936.NJ75_01545"/>
<dbReference type="PANTHER" id="PTHR42776:SF13">
    <property type="entry name" value="DIPEPTIDYL-PEPTIDASE 5"/>
    <property type="match status" value="1"/>
</dbReference>
<dbReference type="InterPro" id="IPR001375">
    <property type="entry name" value="Peptidase_S9_cat"/>
</dbReference>
<protein>
    <submittedName>
        <fullName evidence="10">Peptidase S9, prolyl oligopeptidase active site region</fullName>
    </submittedName>
</protein>
<keyword evidence="5" id="KW-0720">Serine protease</keyword>
<evidence type="ECO:0000256" key="2">
    <source>
        <dbReference type="ARBA" id="ARBA00022670"/>
    </source>
</evidence>
<evidence type="ECO:0000256" key="7">
    <source>
        <dbReference type="SAM" id="SignalP"/>
    </source>
</evidence>
<dbReference type="SUPFAM" id="SSF82171">
    <property type="entry name" value="DPP6 N-terminal domain-like"/>
    <property type="match status" value="1"/>
</dbReference>
<dbReference type="InterPro" id="IPR018910">
    <property type="entry name" value="LpqB_C"/>
</dbReference>
<evidence type="ECO:0000313" key="10">
    <source>
        <dbReference type="EMBL" id="KHS47749.1"/>
    </source>
</evidence>
<evidence type="ECO:0000256" key="5">
    <source>
        <dbReference type="ARBA" id="ARBA00022825"/>
    </source>
</evidence>
<evidence type="ECO:0000313" key="11">
    <source>
        <dbReference type="Proteomes" id="UP000031338"/>
    </source>
</evidence>
<dbReference type="Pfam" id="PF10647">
    <property type="entry name" value="Gmad1"/>
    <property type="match status" value="1"/>
</dbReference>
<dbReference type="Pfam" id="PF07676">
    <property type="entry name" value="PD40"/>
    <property type="match status" value="1"/>
</dbReference>
<sequence>MKTNSLLLAVAPLAVVNAAPASAQQGAPFSPQDLVTLSRLGGTAVSPDGKTVAYIVTTTDPGSYKRTPTLWVRSADGRGQPRRVDTGGSASDPAFAADGALYYLSDRKVGEAETTQVWKVDVASGVTTQVTAFKAEVSGFELSPDGKRIAVWGDIARNCPTFGCDSDGNTALPGPGTGRHYKDGAGFVRHWDAWETPGNYSRVFAFDLGADGKVVGDGKAADGPVGTLTGDSPGKPFGGGEDVAWAADSQSLFFVARQADRNEPTSTNLDIWQSSLDGTAPKNLTEANKATDNTPAPSPDGKWLAYAAMARPGYEADRLVVHLINLQTGEKRELTGGWDRSVASLTWTPDSKALIATAEDVLDTPAFRIDPLNGKVTRLVLNPGREGHIGNVVPLKDGRLVYTRDSIDAPAELFIGKPGKAGMRLTDVATSALAQRAPVVTQRFSFKGADGDTVWGQITKPSWIKGRMPSVLFVHGGPQGSYNDSWSNRWNPRVWASQGYAIVSVDFHGSTGYGQAFTDAINRQWGGKPLEDLQKGFAAAIALDGQIDGNNACAAGASYGGYMMNWIAGVWPDRFKCLVQHDGVFDARAMAYETEELWFDEWEHGGHPYYEAPQEFEKWNPVNHVAKWKTPMLVITGEKDFRIPYTQGLAAFTALQRRGVPSELLVFPDENHWVLKPKNSLQWHQTSFNWLNRWLKKDGKAE</sequence>
<feature type="region of interest" description="Disordered" evidence="6">
    <location>
        <begin position="264"/>
        <end position="299"/>
    </location>
</feature>